<dbReference type="InterPro" id="IPR023346">
    <property type="entry name" value="Lysozyme-like_dom_sf"/>
</dbReference>
<dbReference type="SMART" id="SM00645">
    <property type="entry name" value="Pept_C1"/>
    <property type="match status" value="1"/>
</dbReference>
<dbReference type="InterPro" id="IPR038765">
    <property type="entry name" value="Papain-like_cys_pep_sf"/>
</dbReference>
<organism evidence="2 3">
    <name type="scientific">Dyella soli</name>
    <dbReference type="NCBI Taxonomy" id="522319"/>
    <lineage>
        <taxon>Bacteria</taxon>
        <taxon>Pseudomonadati</taxon>
        <taxon>Pseudomonadota</taxon>
        <taxon>Gammaproteobacteria</taxon>
        <taxon>Lysobacterales</taxon>
        <taxon>Rhodanobacteraceae</taxon>
        <taxon>Dyella</taxon>
    </lineage>
</organism>
<dbReference type="SUPFAM" id="SSF53955">
    <property type="entry name" value="Lysozyme-like"/>
    <property type="match status" value="1"/>
</dbReference>
<sequence length="950" mass="103231">MALTILMKDMQHAMVPALRQALAGKLGAVAESFPGLAKGGDLFDADVDAAARRWQSGVGIQADGVIGPYCMSLLGLVSLPAPSVPLTVDAVRQLFPETKPSNIARFLPYVAAALCGAKLTDRPMIVAAMGTIRAETEGFVPIPEFPSKYNTKPGMAPFSAYDGRLGNKALGEGARYRGRGFVQLTGRDNYHTYSATIGIDIEANPDLALGAEVAAVLLAVFLADHADAMRKALAAGNYAKARSLVNGGSYGLDKFRDVFRRADTVWPQASVGAGGTRRRGAAAKAAFATAGATAARQFTAGKDPVDLRDRAYMPPPASLNFEWPTDEKVKLHLTGYCTAGLVLDQGQEGACTGFGLACVINFLRWVRGGCPKKMASVSPRMLYNFARRYDEYAGENYEGSSCRGALKGWYYNGVCMEDDWPYTANDSEPPKFGYIQNATRTTLGVYYRIDLQSITDIQAAIQEVGAVYVSANTHEGWQNVATVRRVTGHASVPQIAFDGRASHTDGHAFALVGFNEHGFVVQNSWGQDWGARGFAILTYADWLANAMDAWVFAMGVPGVLFGAHAAGRKAVARAGIDKSRWWDVTAAYEHGVVLGNDARVNRYLPQDALTRSLQYQACTLPDAWFRAQPGDKKRLVIYAHGGLNSEDDAITRTRAMGPYFLGNGCYPLFMIWKTGMLESIGDIIVDKFRRGGPASGIREAITDATDALIESTIGRPFARPVWTEMKENAQWVGQPTRGGDLLVTALQNLYKTWGDQLEVHLVGHSAGSIFLGWLLDLLAFRGLEKLATSLHLYAPACTVQFANQHFAPHDALLENTYMDILSDKNERDDQVAEIYRKSLLYMVSDALEMDVRTPILGMDNTTKPAFTNWDGSASTGEALANWRQTVKEAGLGKRTLVVDTDKVPMTSDGKNPINASHGSFDNNVEVVSRTLQRITGKSRLAMPVDDLRGF</sequence>
<name>A0A4R0YLW3_9GAMM</name>
<feature type="domain" description="Peptidase C1A papain C-terminal" evidence="1">
    <location>
        <begin position="333"/>
        <end position="542"/>
    </location>
</feature>
<dbReference type="GO" id="GO:0008234">
    <property type="term" value="F:cysteine-type peptidase activity"/>
    <property type="evidence" value="ECO:0007669"/>
    <property type="project" value="InterPro"/>
</dbReference>
<accession>A0A4R0YLW3</accession>
<dbReference type="InterPro" id="IPR029058">
    <property type="entry name" value="AB_hydrolase_fold"/>
</dbReference>
<comment type="caution">
    <text evidence="2">The sequence shown here is derived from an EMBL/GenBank/DDBJ whole genome shotgun (WGS) entry which is preliminary data.</text>
</comment>
<evidence type="ECO:0000313" key="3">
    <source>
        <dbReference type="Proteomes" id="UP000291822"/>
    </source>
</evidence>
<dbReference type="SUPFAM" id="SSF54001">
    <property type="entry name" value="Cysteine proteinases"/>
    <property type="match status" value="1"/>
</dbReference>
<reference evidence="2 3" key="1">
    <citation type="submission" date="2019-02" db="EMBL/GenBank/DDBJ databases">
        <title>Dyella amyloliquefaciens sp. nov., isolated from forest soil.</title>
        <authorList>
            <person name="Gao Z.-H."/>
            <person name="Qiu L.-H."/>
        </authorList>
    </citation>
    <scope>NUCLEOTIDE SEQUENCE [LARGE SCALE GENOMIC DNA]</scope>
    <source>
        <strain evidence="2 3">KACC 12747</strain>
    </source>
</reference>
<dbReference type="AlphaFoldDB" id="A0A4R0YLW3"/>
<dbReference type="GO" id="GO:0006508">
    <property type="term" value="P:proteolysis"/>
    <property type="evidence" value="ECO:0007669"/>
    <property type="project" value="InterPro"/>
</dbReference>
<dbReference type="Proteomes" id="UP000291822">
    <property type="component" value="Unassembled WGS sequence"/>
</dbReference>
<dbReference type="Pfam" id="PF00112">
    <property type="entry name" value="Peptidase_C1"/>
    <property type="match status" value="1"/>
</dbReference>
<dbReference type="InterPro" id="IPR000668">
    <property type="entry name" value="Peptidase_C1A_C"/>
</dbReference>
<dbReference type="Gene3D" id="3.90.70.10">
    <property type="entry name" value="Cysteine proteinases"/>
    <property type="match status" value="1"/>
</dbReference>
<gene>
    <name evidence="2" type="ORF">EZM97_27945</name>
</gene>
<evidence type="ECO:0000313" key="2">
    <source>
        <dbReference type="EMBL" id="TCI08458.1"/>
    </source>
</evidence>
<proteinExistence type="predicted"/>
<protein>
    <submittedName>
        <fullName evidence="2">Peptidase C1</fullName>
    </submittedName>
</protein>
<dbReference type="CDD" id="cd02619">
    <property type="entry name" value="Peptidase_C1"/>
    <property type="match status" value="1"/>
</dbReference>
<evidence type="ECO:0000259" key="1">
    <source>
        <dbReference type="SMART" id="SM00645"/>
    </source>
</evidence>
<keyword evidence="3" id="KW-1185">Reference proteome</keyword>
<dbReference type="RefSeq" id="WP_131151601.1">
    <property type="nucleotide sequence ID" value="NZ_SJTG01000004.1"/>
</dbReference>
<dbReference type="EMBL" id="SJTG01000004">
    <property type="protein sequence ID" value="TCI08458.1"/>
    <property type="molecule type" value="Genomic_DNA"/>
</dbReference>
<dbReference type="SUPFAM" id="SSF53474">
    <property type="entry name" value="alpha/beta-Hydrolases"/>
    <property type="match status" value="1"/>
</dbReference>
<dbReference type="Gene3D" id="1.10.530.10">
    <property type="match status" value="1"/>
</dbReference>